<accession>A0A5C5BF41</accession>
<dbReference type="Pfam" id="PF00496">
    <property type="entry name" value="SBP_bac_5"/>
    <property type="match status" value="1"/>
</dbReference>
<dbReference type="SUPFAM" id="SSF53850">
    <property type="entry name" value="Periplasmic binding protein-like II"/>
    <property type="match status" value="1"/>
</dbReference>
<dbReference type="GO" id="GO:0042597">
    <property type="term" value="C:periplasmic space"/>
    <property type="evidence" value="ECO:0007669"/>
    <property type="project" value="UniProtKB-ARBA"/>
</dbReference>
<evidence type="ECO:0000256" key="2">
    <source>
        <dbReference type="ARBA" id="ARBA00005695"/>
    </source>
</evidence>
<organism evidence="7 8">
    <name type="scientific">Miniimonas arenae</name>
    <dbReference type="NCBI Taxonomy" id="676201"/>
    <lineage>
        <taxon>Bacteria</taxon>
        <taxon>Bacillati</taxon>
        <taxon>Actinomycetota</taxon>
        <taxon>Actinomycetes</taxon>
        <taxon>Micrococcales</taxon>
        <taxon>Beutenbergiaceae</taxon>
        <taxon>Miniimonas</taxon>
    </lineage>
</organism>
<evidence type="ECO:0000256" key="5">
    <source>
        <dbReference type="SAM" id="MobiDB-lite"/>
    </source>
</evidence>
<sequence length="616" mass="65216">MSATEVAAYPRSRNSSQAASSRRSRDAARGRPTRLRSVPCVTAPIVGVVLLDADQQSRERPPVRRPALLPLTATLASAALLLAACSGTAGDDASGAPDASGDAGAATPSAGGTLVYASGDAEPTCLDPHVGGNYPQALLASQFLEPLVGRDADGTITPWLATEWTTSDDGLTWDFTLAERTFTDGTAFDAEAVKANVEHLKDPATGSSTGYLALAKVDSVEVVDAQHARFHLSEPDAALLESLSQPWTAMESPTGIARGTDANCLAPVGTGPFVVTGSTPQQQVDLVRNDDYVRPDGTAEPALLDGITWRFLPDAATRYAALISGEVQVIDNPQPDTIAAADADSSLGVEHIDAPRPGSVNRIELNSGQAPFDDLAVREAFIRAADPEPGIETLFAGVTERSFSPLASVEPLAYSDPDLFTTDVEAANALLDQAGWTTRDADGVRTKDGNRLTVRMPVSTNQSVAAEQSLFEQIQANVAGVGFELVLEPMDLGAWYTALGNKEYEAVSAPYTKVGPDVLRILYHSDGTVPAPSGYFANHAFVRDAELDAWLDEAASTQDDDRRAELVQQAQQRVLEGFYILPLYDQQNHFLVRGATGVDVLHTVSTPTFVDASLTS</sequence>
<keyword evidence="8" id="KW-1185">Reference proteome</keyword>
<dbReference type="CDD" id="cd08492">
    <property type="entry name" value="PBP2_NikA_DppA_OppA_like_15"/>
    <property type="match status" value="1"/>
</dbReference>
<dbReference type="GO" id="GO:0015833">
    <property type="term" value="P:peptide transport"/>
    <property type="evidence" value="ECO:0007669"/>
    <property type="project" value="TreeGrafter"/>
</dbReference>
<comment type="caution">
    <text evidence="7">The sequence shown here is derived from an EMBL/GenBank/DDBJ whole genome shotgun (WGS) entry which is preliminary data.</text>
</comment>
<dbReference type="PANTHER" id="PTHR30290">
    <property type="entry name" value="PERIPLASMIC BINDING COMPONENT OF ABC TRANSPORTER"/>
    <property type="match status" value="1"/>
</dbReference>
<evidence type="ECO:0000256" key="1">
    <source>
        <dbReference type="ARBA" id="ARBA00004196"/>
    </source>
</evidence>
<keyword evidence="4" id="KW-0732">Signal</keyword>
<evidence type="ECO:0000313" key="7">
    <source>
        <dbReference type="EMBL" id="TNU76529.1"/>
    </source>
</evidence>
<protein>
    <submittedName>
        <fullName evidence="7">ABC transporter substrate-binding protein</fullName>
    </submittedName>
</protein>
<gene>
    <name evidence="7" type="ORF">FH969_03090</name>
</gene>
<dbReference type="InterPro" id="IPR039424">
    <property type="entry name" value="SBP_5"/>
</dbReference>
<dbReference type="Gene3D" id="3.40.190.10">
    <property type="entry name" value="Periplasmic binding protein-like II"/>
    <property type="match status" value="1"/>
</dbReference>
<dbReference type="InterPro" id="IPR000914">
    <property type="entry name" value="SBP_5_dom"/>
</dbReference>
<comment type="similarity">
    <text evidence="2">Belongs to the bacterial solute-binding protein 5 family.</text>
</comment>
<evidence type="ECO:0000256" key="4">
    <source>
        <dbReference type="ARBA" id="ARBA00022729"/>
    </source>
</evidence>
<dbReference type="Gene3D" id="3.10.105.10">
    <property type="entry name" value="Dipeptide-binding Protein, Domain 3"/>
    <property type="match status" value="1"/>
</dbReference>
<feature type="domain" description="Solute-binding protein family 5" evidence="6">
    <location>
        <begin position="155"/>
        <end position="524"/>
    </location>
</feature>
<proteinExistence type="inferred from homology"/>
<comment type="subcellular location">
    <subcellularLocation>
        <location evidence="1">Cell envelope</location>
    </subcellularLocation>
</comment>
<feature type="compositionally biased region" description="Low complexity" evidence="5">
    <location>
        <begin position="11"/>
        <end position="21"/>
    </location>
</feature>
<feature type="region of interest" description="Disordered" evidence="5">
    <location>
        <begin position="1"/>
        <end position="35"/>
    </location>
</feature>
<name>A0A5C5BF41_9MICO</name>
<evidence type="ECO:0000256" key="3">
    <source>
        <dbReference type="ARBA" id="ARBA00022448"/>
    </source>
</evidence>
<evidence type="ECO:0000259" key="6">
    <source>
        <dbReference type="Pfam" id="PF00496"/>
    </source>
</evidence>
<dbReference type="EMBL" id="VENP01000006">
    <property type="protein sequence ID" value="TNU76529.1"/>
    <property type="molecule type" value="Genomic_DNA"/>
</dbReference>
<reference evidence="7 8" key="1">
    <citation type="submission" date="2019-06" db="EMBL/GenBank/DDBJ databases">
        <title>Draft genome sequence of Miniimonas arenae KCTC 19750T isolated from sea sand.</title>
        <authorList>
            <person name="Park S.-J."/>
        </authorList>
    </citation>
    <scope>NUCLEOTIDE SEQUENCE [LARGE SCALE GENOMIC DNA]</scope>
    <source>
        <strain evidence="7 8">KCTC 19750</strain>
    </source>
</reference>
<dbReference type="Proteomes" id="UP000313849">
    <property type="component" value="Unassembled WGS sequence"/>
</dbReference>
<dbReference type="GO" id="GO:1904680">
    <property type="term" value="F:peptide transmembrane transporter activity"/>
    <property type="evidence" value="ECO:0007669"/>
    <property type="project" value="TreeGrafter"/>
</dbReference>
<dbReference type="InterPro" id="IPR030678">
    <property type="entry name" value="Peptide/Ni-bd"/>
</dbReference>
<dbReference type="OrthoDB" id="5240629at2"/>
<dbReference type="GO" id="GO:0030313">
    <property type="term" value="C:cell envelope"/>
    <property type="evidence" value="ECO:0007669"/>
    <property type="project" value="UniProtKB-SubCell"/>
</dbReference>
<keyword evidence="3" id="KW-0813">Transport</keyword>
<dbReference type="PIRSF" id="PIRSF002741">
    <property type="entry name" value="MppA"/>
    <property type="match status" value="1"/>
</dbReference>
<evidence type="ECO:0000313" key="8">
    <source>
        <dbReference type="Proteomes" id="UP000313849"/>
    </source>
</evidence>
<dbReference type="AlphaFoldDB" id="A0A5C5BF41"/>
<dbReference type="PANTHER" id="PTHR30290:SF10">
    <property type="entry name" value="PERIPLASMIC OLIGOPEPTIDE-BINDING PROTEIN-RELATED"/>
    <property type="match status" value="1"/>
</dbReference>
<dbReference type="GO" id="GO:0043190">
    <property type="term" value="C:ATP-binding cassette (ABC) transporter complex"/>
    <property type="evidence" value="ECO:0007669"/>
    <property type="project" value="InterPro"/>
</dbReference>